<evidence type="ECO:0000313" key="9">
    <source>
        <dbReference type="EMBL" id="EEG35803.1"/>
    </source>
</evidence>
<dbReference type="Gene3D" id="2.40.50.100">
    <property type="match status" value="1"/>
</dbReference>
<dbReference type="Gene3D" id="3.40.50.300">
    <property type="entry name" value="P-loop containing nucleotide triphosphate hydrolases"/>
    <property type="match status" value="1"/>
</dbReference>
<keyword evidence="5 7" id="KW-1278">Translocase</keyword>
<dbReference type="CDD" id="cd03300">
    <property type="entry name" value="ABC_PotA_N"/>
    <property type="match status" value="1"/>
</dbReference>
<evidence type="ECO:0000259" key="8">
    <source>
        <dbReference type="PROSITE" id="PS50893"/>
    </source>
</evidence>
<dbReference type="eggNOG" id="COG3842">
    <property type="taxonomic scope" value="Bacteria"/>
</dbReference>
<dbReference type="InterPro" id="IPR017871">
    <property type="entry name" value="ABC_transporter-like_CS"/>
</dbReference>
<dbReference type="GO" id="GO:0016887">
    <property type="term" value="F:ATP hydrolysis activity"/>
    <property type="evidence" value="ECO:0007669"/>
    <property type="project" value="InterPro"/>
</dbReference>
<dbReference type="InterPro" id="IPR003439">
    <property type="entry name" value="ABC_transporter-like_ATP-bd"/>
</dbReference>
<evidence type="ECO:0000256" key="5">
    <source>
        <dbReference type="ARBA" id="ARBA00022967"/>
    </source>
</evidence>
<dbReference type="Pfam" id="PF00005">
    <property type="entry name" value="ABC_tran"/>
    <property type="match status" value="1"/>
</dbReference>
<comment type="caution">
    <text evidence="9">The sequence shown here is derived from an EMBL/GenBank/DDBJ whole genome shotgun (WGS) entry which is preliminary data.</text>
</comment>
<dbReference type="PROSITE" id="PS50893">
    <property type="entry name" value="ABC_TRANSPORTER_2"/>
    <property type="match status" value="1"/>
</dbReference>
<dbReference type="SUPFAM" id="SSF50331">
    <property type="entry name" value="MOP-like"/>
    <property type="match status" value="1"/>
</dbReference>
<dbReference type="AlphaFoldDB" id="C0EY92"/>
<dbReference type="InterPro" id="IPR013611">
    <property type="entry name" value="Transp-assoc_OB_typ2"/>
</dbReference>
<dbReference type="InterPro" id="IPR003593">
    <property type="entry name" value="AAA+_ATPase"/>
</dbReference>
<dbReference type="Proteomes" id="UP000003174">
    <property type="component" value="Unassembled WGS sequence"/>
</dbReference>
<comment type="catalytic activity">
    <reaction evidence="7">
        <text>ATP + H2O + polyamine-[polyamine-binding protein]Side 1 = ADP + phosphate + polyamineSide 2 + [polyamine-binding protein]Side 1.</text>
        <dbReference type="EC" id="7.6.2.11"/>
    </reaction>
</comment>
<evidence type="ECO:0000256" key="7">
    <source>
        <dbReference type="RuleBase" id="RU364083"/>
    </source>
</evidence>
<dbReference type="InterPro" id="IPR050093">
    <property type="entry name" value="ABC_SmlMolc_Importer"/>
</dbReference>
<dbReference type="GO" id="GO:0043190">
    <property type="term" value="C:ATP-binding cassette (ABC) transporter complex"/>
    <property type="evidence" value="ECO:0007669"/>
    <property type="project" value="InterPro"/>
</dbReference>
<comment type="function">
    <text evidence="7">Part of the ABC transporter complex PotABCD involved in spermidine/putrescine import. Responsible for energy coupling to the transport system.</text>
</comment>
<dbReference type="SMART" id="SM00382">
    <property type="entry name" value="AAA"/>
    <property type="match status" value="1"/>
</dbReference>
<reference evidence="9 10" key="2">
    <citation type="submission" date="2009-02" db="EMBL/GenBank/DDBJ databases">
        <title>Draft genome sequence of Eubacterium hallii (DSM 3353).</title>
        <authorList>
            <person name="Sudarsanam P."/>
            <person name="Ley R."/>
            <person name="Guruge J."/>
            <person name="Turnbaugh P.J."/>
            <person name="Mahowald M."/>
            <person name="Liep D."/>
            <person name="Gordon J."/>
        </authorList>
    </citation>
    <scope>NUCLEOTIDE SEQUENCE [LARGE SCALE GENOMIC DNA]</scope>
    <source>
        <strain evidence="9 10">DSM 3353</strain>
    </source>
</reference>
<dbReference type="PANTHER" id="PTHR42781">
    <property type="entry name" value="SPERMIDINE/PUTRESCINE IMPORT ATP-BINDING PROTEIN POTA"/>
    <property type="match status" value="1"/>
</dbReference>
<keyword evidence="2 7" id="KW-1003">Cell membrane</keyword>
<dbReference type="InterPro" id="IPR008995">
    <property type="entry name" value="Mo/tungstate-bd_C_term_dom"/>
</dbReference>
<protein>
    <recommendedName>
        <fullName evidence="7">Spermidine/putrescine import ATP-binding protein PotA</fullName>
        <ecNumber evidence="7">7.6.2.11</ecNumber>
    </recommendedName>
</protein>
<gene>
    <name evidence="7" type="primary">potA</name>
    <name evidence="9" type="ORF">EUBHAL_02394</name>
</gene>
<keyword evidence="3 7" id="KW-0547">Nucleotide-binding</keyword>
<dbReference type="PANTHER" id="PTHR42781:SF4">
    <property type="entry name" value="SPERMIDINE_PUTRESCINE IMPORT ATP-BINDING PROTEIN POTA"/>
    <property type="match status" value="1"/>
</dbReference>
<sequence length="359" mass="40168">MGMKNKLVELVNVSKSFGSTKVLDELCLEVKENEFLTLLGPSGCGKTTTLRIIGGFEKPDSGKVFFDGADITNVPANKRNLNTVFQKYALFGHMTIEENIAFGLKIKNKSDSYIKDKIKYALKLVNLEGFEKRKPTSLSGGQQQRIAIARAIVNEPKVLLLDEPLGALDLKLRQDMQYELMRLKEELGITFIYITHDQEEALTMSDKIIVMNKGYIQQMGTPEDIYNEPENAFVADFIGDSNIIDGIMLEDRLVEILGTKFECVDEGFGRNRPVDVVIRPEDVVLGEEGQGILDGVVTSLIFKGVHYEMEVEANGYEWLVHSTNCHPVGSKVSISVIPFNIQIMHKPESEDEKAVTIDE</sequence>
<dbReference type="InterPro" id="IPR027417">
    <property type="entry name" value="P-loop_NTPase"/>
</dbReference>
<dbReference type="EMBL" id="ACEP01000105">
    <property type="protein sequence ID" value="EEG35803.1"/>
    <property type="molecule type" value="Genomic_DNA"/>
</dbReference>
<comment type="subunit">
    <text evidence="7">The complex is composed of two ATP-binding proteins (PotA), two transmembrane proteins (PotB and PotC) and a solute-binding protein (PotD).</text>
</comment>
<evidence type="ECO:0000256" key="3">
    <source>
        <dbReference type="ARBA" id="ARBA00022741"/>
    </source>
</evidence>
<reference evidence="9 10" key="1">
    <citation type="submission" date="2009-01" db="EMBL/GenBank/DDBJ databases">
        <authorList>
            <person name="Fulton L."/>
            <person name="Clifton S."/>
            <person name="Fulton B."/>
            <person name="Xu J."/>
            <person name="Minx P."/>
            <person name="Pepin K.H."/>
            <person name="Johnson M."/>
            <person name="Bhonagiri V."/>
            <person name="Nash W.E."/>
            <person name="Mardis E.R."/>
            <person name="Wilson R.K."/>
        </authorList>
    </citation>
    <scope>NUCLEOTIDE SEQUENCE [LARGE SCALE GENOMIC DNA]</scope>
    <source>
        <strain evidence="9 10">DSM 3353</strain>
    </source>
</reference>
<dbReference type="GO" id="GO:0015594">
    <property type="term" value="F:ABC-type putrescine transporter activity"/>
    <property type="evidence" value="ECO:0007669"/>
    <property type="project" value="InterPro"/>
</dbReference>
<comment type="similarity">
    <text evidence="7">Belongs to the ABC transporter superfamily. Spermidine/putrescine importer (TC 3.A.1.11.1) family.</text>
</comment>
<evidence type="ECO:0000256" key="4">
    <source>
        <dbReference type="ARBA" id="ARBA00022840"/>
    </source>
</evidence>
<feature type="domain" description="ABC transporter" evidence="8">
    <location>
        <begin position="8"/>
        <end position="238"/>
    </location>
</feature>
<dbReference type="Pfam" id="PF08402">
    <property type="entry name" value="TOBE_2"/>
    <property type="match status" value="1"/>
</dbReference>
<evidence type="ECO:0000256" key="6">
    <source>
        <dbReference type="ARBA" id="ARBA00023136"/>
    </source>
</evidence>
<dbReference type="InterPro" id="IPR005893">
    <property type="entry name" value="PotA-like"/>
</dbReference>
<dbReference type="SUPFAM" id="SSF52540">
    <property type="entry name" value="P-loop containing nucleoside triphosphate hydrolases"/>
    <property type="match status" value="1"/>
</dbReference>
<name>C0EY92_9FIRM</name>
<evidence type="ECO:0000256" key="2">
    <source>
        <dbReference type="ARBA" id="ARBA00022475"/>
    </source>
</evidence>
<organism evidence="9 10">
    <name type="scientific">Anaerobutyricum hallii DSM 3353</name>
    <dbReference type="NCBI Taxonomy" id="411469"/>
    <lineage>
        <taxon>Bacteria</taxon>
        <taxon>Bacillati</taxon>
        <taxon>Bacillota</taxon>
        <taxon>Clostridia</taxon>
        <taxon>Lachnospirales</taxon>
        <taxon>Lachnospiraceae</taxon>
        <taxon>Anaerobutyricum</taxon>
    </lineage>
</organism>
<accession>C0EY92</accession>
<dbReference type="FunFam" id="3.40.50.300:FF:000133">
    <property type="entry name" value="Spermidine/putrescine import ATP-binding protein PotA"/>
    <property type="match status" value="1"/>
</dbReference>
<dbReference type="GO" id="GO:0005524">
    <property type="term" value="F:ATP binding"/>
    <property type="evidence" value="ECO:0007669"/>
    <property type="project" value="UniProtKB-KW"/>
</dbReference>
<evidence type="ECO:0000313" key="10">
    <source>
        <dbReference type="Proteomes" id="UP000003174"/>
    </source>
</evidence>
<dbReference type="NCBIfam" id="TIGR01187">
    <property type="entry name" value="potA"/>
    <property type="match status" value="1"/>
</dbReference>
<dbReference type="EC" id="7.6.2.11" evidence="7"/>
<keyword evidence="6 7" id="KW-0472">Membrane</keyword>
<keyword evidence="1 7" id="KW-0813">Transport</keyword>
<keyword evidence="4 7" id="KW-0067">ATP-binding</keyword>
<dbReference type="PROSITE" id="PS00211">
    <property type="entry name" value="ABC_TRANSPORTER_1"/>
    <property type="match status" value="1"/>
</dbReference>
<evidence type="ECO:0000256" key="1">
    <source>
        <dbReference type="ARBA" id="ARBA00022448"/>
    </source>
</evidence>
<proteinExistence type="inferred from homology"/>
<dbReference type="InterPro" id="IPR017879">
    <property type="entry name" value="PotA_ATP-bd"/>
</dbReference>